<proteinExistence type="predicted"/>
<sequence length="149" mass="16524">MDDGAFHTPRRLSYLAVLGLLGATSSRPEKSSKSAGDICSTRDTRQALNFFVESNLVFSKQPLFSRNDICQGFLLCFGLDGTKQQFTFPSVDMDSVIAMVTDQILGKPSMSPGNEWHFAVDSPEKTDEWVSSLRRASQTCDAPENLMEF</sequence>
<dbReference type="AlphaFoldDB" id="A0A7R9C2C9"/>
<dbReference type="EMBL" id="CAJPEX010011001">
    <property type="protein sequence ID" value="CAG0925157.1"/>
    <property type="molecule type" value="Genomic_DNA"/>
</dbReference>
<keyword evidence="2" id="KW-1185">Reference proteome</keyword>
<gene>
    <name evidence="1" type="ORF">NMOB1V02_LOCUS12607</name>
</gene>
<dbReference type="Proteomes" id="UP000678499">
    <property type="component" value="Unassembled WGS sequence"/>
</dbReference>
<organism evidence="1">
    <name type="scientific">Notodromas monacha</name>
    <dbReference type="NCBI Taxonomy" id="399045"/>
    <lineage>
        <taxon>Eukaryota</taxon>
        <taxon>Metazoa</taxon>
        <taxon>Ecdysozoa</taxon>
        <taxon>Arthropoda</taxon>
        <taxon>Crustacea</taxon>
        <taxon>Oligostraca</taxon>
        <taxon>Ostracoda</taxon>
        <taxon>Podocopa</taxon>
        <taxon>Podocopida</taxon>
        <taxon>Cypridocopina</taxon>
        <taxon>Cypridoidea</taxon>
        <taxon>Cyprididae</taxon>
        <taxon>Notodromas</taxon>
    </lineage>
</organism>
<accession>A0A7R9C2C9</accession>
<evidence type="ECO:0000313" key="1">
    <source>
        <dbReference type="EMBL" id="CAD7285005.1"/>
    </source>
</evidence>
<dbReference type="EMBL" id="OA893038">
    <property type="protein sequence ID" value="CAD7285005.1"/>
    <property type="molecule type" value="Genomic_DNA"/>
</dbReference>
<reference evidence="1" key="1">
    <citation type="submission" date="2020-11" db="EMBL/GenBank/DDBJ databases">
        <authorList>
            <person name="Tran Van P."/>
        </authorList>
    </citation>
    <scope>NUCLEOTIDE SEQUENCE</scope>
</reference>
<protein>
    <submittedName>
        <fullName evidence="1">Uncharacterized protein</fullName>
    </submittedName>
</protein>
<evidence type="ECO:0000313" key="2">
    <source>
        <dbReference type="Proteomes" id="UP000678499"/>
    </source>
</evidence>
<name>A0A7R9C2C9_9CRUS</name>